<evidence type="ECO:0000313" key="2">
    <source>
        <dbReference type="EMBL" id="SFD45904.1"/>
    </source>
</evidence>
<protein>
    <submittedName>
        <fullName evidence="2">Phage integrase family protein</fullName>
    </submittedName>
</protein>
<dbReference type="GO" id="GO:0015074">
    <property type="term" value="P:DNA integration"/>
    <property type="evidence" value="ECO:0007669"/>
    <property type="project" value="InterPro"/>
</dbReference>
<dbReference type="GO" id="GO:0003677">
    <property type="term" value="F:DNA binding"/>
    <property type="evidence" value="ECO:0007669"/>
    <property type="project" value="InterPro"/>
</dbReference>
<evidence type="ECO:0000313" key="3">
    <source>
        <dbReference type="Proteomes" id="UP000182258"/>
    </source>
</evidence>
<proteinExistence type="predicted"/>
<dbReference type="SUPFAM" id="SSF56349">
    <property type="entry name" value="DNA breaking-rejoining enzymes"/>
    <property type="match status" value="1"/>
</dbReference>
<sequence>MQDITAHTLRHSFASVGNDLGYTESTIGAIIGHETHSITADYIHHLDPVLVAAANKIANEVYRQMLEGTDINLEL</sequence>
<dbReference type="InterPro" id="IPR013762">
    <property type="entry name" value="Integrase-like_cat_sf"/>
</dbReference>
<dbReference type="Proteomes" id="UP000182258">
    <property type="component" value="Unassembled WGS sequence"/>
</dbReference>
<dbReference type="InterPro" id="IPR011010">
    <property type="entry name" value="DNA_brk_join_enz"/>
</dbReference>
<gene>
    <name evidence="2" type="ORF">SAMN04488059_1682</name>
</gene>
<accession>A0A1I1SHF0</accession>
<organism evidence="2 3">
    <name type="scientific">Devosia psychrophila</name>
    <dbReference type="NCBI Taxonomy" id="728005"/>
    <lineage>
        <taxon>Bacteria</taxon>
        <taxon>Pseudomonadati</taxon>
        <taxon>Pseudomonadota</taxon>
        <taxon>Alphaproteobacteria</taxon>
        <taxon>Hyphomicrobiales</taxon>
        <taxon>Devosiaceae</taxon>
        <taxon>Devosia</taxon>
    </lineage>
</organism>
<dbReference type="GO" id="GO:0006310">
    <property type="term" value="P:DNA recombination"/>
    <property type="evidence" value="ECO:0007669"/>
    <property type="project" value="UniProtKB-KW"/>
</dbReference>
<dbReference type="Gene3D" id="1.10.443.10">
    <property type="entry name" value="Intergrase catalytic core"/>
    <property type="match status" value="1"/>
</dbReference>
<dbReference type="STRING" id="728005.SAMN04488059_1682"/>
<dbReference type="EMBL" id="FOMB01000068">
    <property type="protein sequence ID" value="SFD45904.1"/>
    <property type="molecule type" value="Genomic_DNA"/>
</dbReference>
<dbReference type="AlphaFoldDB" id="A0A1I1SHF0"/>
<name>A0A1I1SHF0_9HYPH</name>
<reference evidence="2 3" key="1">
    <citation type="submission" date="2016-10" db="EMBL/GenBank/DDBJ databases">
        <authorList>
            <person name="de Groot N.N."/>
        </authorList>
    </citation>
    <scope>NUCLEOTIDE SEQUENCE [LARGE SCALE GENOMIC DNA]</scope>
    <source>
        <strain evidence="2 3">CGMCC 1.10210</strain>
    </source>
</reference>
<keyword evidence="1" id="KW-0233">DNA recombination</keyword>
<evidence type="ECO:0000256" key="1">
    <source>
        <dbReference type="ARBA" id="ARBA00023172"/>
    </source>
</evidence>